<sequence>MDRRALRITRVFKFEENSDFGRWLEDHSNSKMVHKGIQTRKMALKTIQDSEKSGWAQKRYGSWRGGSKRFKQKRKVEEKKRQSGTDIGSYGGYLVRARVRITITNWKDVSPTLKKNLWISLKFLESPKEASIHVLVDSSKEACTGEVGLVAEGQV</sequence>
<keyword evidence="3" id="KW-1185">Reference proteome</keyword>
<comment type="caution">
    <text evidence="2">The sequence shown here is derived from an EMBL/GenBank/DDBJ whole genome shotgun (WGS) entry which is preliminary data.</text>
</comment>
<dbReference type="AlphaFoldDB" id="A0A835LGE5"/>
<name>A0A835LGE5_9MAGN</name>
<gene>
    <name evidence="2" type="ORF">IFM89_033548</name>
</gene>
<dbReference type="EMBL" id="JADFTS010000008">
    <property type="protein sequence ID" value="KAF9594578.1"/>
    <property type="molecule type" value="Genomic_DNA"/>
</dbReference>
<evidence type="ECO:0000313" key="3">
    <source>
        <dbReference type="Proteomes" id="UP000631114"/>
    </source>
</evidence>
<evidence type="ECO:0000313" key="2">
    <source>
        <dbReference type="EMBL" id="KAF9594578.1"/>
    </source>
</evidence>
<feature type="region of interest" description="Disordered" evidence="1">
    <location>
        <begin position="58"/>
        <end position="85"/>
    </location>
</feature>
<reference evidence="2 3" key="1">
    <citation type="submission" date="2020-10" db="EMBL/GenBank/DDBJ databases">
        <title>The Coptis chinensis genome and diversification of protoberbering-type alkaloids.</title>
        <authorList>
            <person name="Wang B."/>
            <person name="Shu S."/>
            <person name="Song C."/>
            <person name="Liu Y."/>
        </authorList>
    </citation>
    <scope>NUCLEOTIDE SEQUENCE [LARGE SCALE GENOMIC DNA]</scope>
    <source>
        <strain evidence="2">HL-2020</strain>
        <tissue evidence="2">Leaf</tissue>
    </source>
</reference>
<organism evidence="2 3">
    <name type="scientific">Coptis chinensis</name>
    <dbReference type="NCBI Taxonomy" id="261450"/>
    <lineage>
        <taxon>Eukaryota</taxon>
        <taxon>Viridiplantae</taxon>
        <taxon>Streptophyta</taxon>
        <taxon>Embryophyta</taxon>
        <taxon>Tracheophyta</taxon>
        <taxon>Spermatophyta</taxon>
        <taxon>Magnoliopsida</taxon>
        <taxon>Ranunculales</taxon>
        <taxon>Ranunculaceae</taxon>
        <taxon>Coptidoideae</taxon>
        <taxon>Coptis</taxon>
    </lineage>
</organism>
<dbReference type="Proteomes" id="UP000631114">
    <property type="component" value="Unassembled WGS sequence"/>
</dbReference>
<evidence type="ECO:0000256" key="1">
    <source>
        <dbReference type="SAM" id="MobiDB-lite"/>
    </source>
</evidence>
<accession>A0A835LGE5</accession>
<protein>
    <submittedName>
        <fullName evidence="2">Uncharacterized protein</fullName>
    </submittedName>
</protein>
<proteinExistence type="predicted"/>